<sequence length="258" mass="28829">MSSRLVRNSSTATQSPHQSLPRDVKFEEEELPDYKPEDFYPVRLGDVLESRYQVIAKLGFGVGSSVWLCRDLEFGDYVTLKVCTCSQEAGSATQSTNEVAVARHIQAIDGEHPGGRYLRLVLGEFTIHGPRGKHRCLLYTPQGVTYTAFRNLLPDRMLDRALLQQTYQLILIGLDLLHQAGVVHIDISPNNILLGARSPSVFSKIEQSESERPSARKVLEDRIIYRSQSMPIADGMPVLRDFGEARIGEGKASRRCDA</sequence>
<evidence type="ECO:0000256" key="11">
    <source>
        <dbReference type="ARBA" id="ARBA00022840"/>
    </source>
</evidence>
<dbReference type="GO" id="GO:0050684">
    <property type="term" value="P:regulation of mRNA processing"/>
    <property type="evidence" value="ECO:0007669"/>
    <property type="project" value="TreeGrafter"/>
</dbReference>
<dbReference type="GO" id="GO:0005737">
    <property type="term" value="C:cytoplasm"/>
    <property type="evidence" value="ECO:0007669"/>
    <property type="project" value="TreeGrafter"/>
</dbReference>
<proteinExistence type="predicted"/>
<organism evidence="19 20">
    <name type="scientific">Polytolypa hystricis (strain UAMH7299)</name>
    <dbReference type="NCBI Taxonomy" id="1447883"/>
    <lineage>
        <taxon>Eukaryota</taxon>
        <taxon>Fungi</taxon>
        <taxon>Dikarya</taxon>
        <taxon>Ascomycota</taxon>
        <taxon>Pezizomycotina</taxon>
        <taxon>Eurotiomycetes</taxon>
        <taxon>Eurotiomycetidae</taxon>
        <taxon>Onygenales</taxon>
        <taxon>Onygenales incertae sedis</taxon>
        <taxon>Polytolypa</taxon>
    </lineage>
</organism>
<dbReference type="PROSITE" id="PS00109">
    <property type="entry name" value="PROTEIN_KINASE_TYR"/>
    <property type="match status" value="1"/>
</dbReference>
<keyword evidence="7" id="KW-0723">Serine/threonine-protein kinase</keyword>
<evidence type="ECO:0000256" key="12">
    <source>
        <dbReference type="ARBA" id="ARBA00022895"/>
    </source>
</evidence>
<dbReference type="Gene3D" id="1.10.510.10">
    <property type="entry name" value="Transferase(Phosphotransferase) domain 1"/>
    <property type="match status" value="1"/>
</dbReference>
<keyword evidence="12" id="KW-0158">Chromosome</keyword>
<evidence type="ECO:0000256" key="6">
    <source>
        <dbReference type="ARBA" id="ARBA00019973"/>
    </source>
</evidence>
<reference evidence="19 20" key="1">
    <citation type="submission" date="2017-10" db="EMBL/GenBank/DDBJ databases">
        <title>Comparative genomics in systemic dimorphic fungi from Ajellomycetaceae.</title>
        <authorList>
            <person name="Munoz J.F."/>
            <person name="Mcewen J.G."/>
            <person name="Clay O.K."/>
            <person name="Cuomo C.A."/>
        </authorList>
    </citation>
    <scope>NUCLEOTIDE SEQUENCE [LARGE SCALE GENOMIC DNA]</scope>
    <source>
        <strain evidence="19 20">UAMH7299</strain>
    </source>
</reference>
<evidence type="ECO:0000256" key="7">
    <source>
        <dbReference type="ARBA" id="ARBA00022527"/>
    </source>
</evidence>
<dbReference type="InterPro" id="IPR011009">
    <property type="entry name" value="Kinase-like_dom_sf"/>
</dbReference>
<dbReference type="SMART" id="SM00220">
    <property type="entry name" value="S_TKc"/>
    <property type="match status" value="1"/>
</dbReference>
<dbReference type="SUPFAM" id="SSF56112">
    <property type="entry name" value="Protein kinase-like (PK-like)"/>
    <property type="match status" value="1"/>
</dbReference>
<dbReference type="PANTHER" id="PTHR47634">
    <property type="entry name" value="PROTEIN KINASE DOMAIN-CONTAINING PROTEIN-RELATED"/>
    <property type="match status" value="1"/>
</dbReference>
<evidence type="ECO:0000256" key="16">
    <source>
        <dbReference type="ARBA" id="ARBA00048679"/>
    </source>
</evidence>
<evidence type="ECO:0000256" key="4">
    <source>
        <dbReference type="ARBA" id="ARBA00012513"/>
    </source>
</evidence>
<evidence type="ECO:0000256" key="15">
    <source>
        <dbReference type="ARBA" id="ARBA00047899"/>
    </source>
</evidence>
<evidence type="ECO:0000313" key="20">
    <source>
        <dbReference type="Proteomes" id="UP000224634"/>
    </source>
</evidence>
<dbReference type="InterPro" id="IPR008266">
    <property type="entry name" value="Tyr_kinase_AS"/>
</dbReference>
<dbReference type="Gene3D" id="3.30.200.20">
    <property type="entry name" value="Phosphorylase Kinase, domain 1"/>
    <property type="match status" value="1"/>
</dbReference>
<keyword evidence="12" id="KW-0779">Telomere</keyword>
<evidence type="ECO:0000256" key="2">
    <source>
        <dbReference type="ARBA" id="ARBA00004574"/>
    </source>
</evidence>
<dbReference type="EMBL" id="PDNA01000035">
    <property type="protein sequence ID" value="PGH21432.1"/>
    <property type="molecule type" value="Genomic_DNA"/>
</dbReference>
<feature type="region of interest" description="Disordered" evidence="17">
    <location>
        <begin position="1"/>
        <end position="27"/>
    </location>
</feature>
<feature type="domain" description="Protein kinase" evidence="18">
    <location>
        <begin position="52"/>
        <end position="258"/>
    </location>
</feature>
<dbReference type="AlphaFoldDB" id="A0A2B7YKR1"/>
<dbReference type="GO" id="GO:0004674">
    <property type="term" value="F:protein serine/threonine kinase activity"/>
    <property type="evidence" value="ECO:0007669"/>
    <property type="project" value="UniProtKB-KW"/>
</dbReference>
<keyword evidence="10" id="KW-0418">Kinase</keyword>
<protein>
    <recommendedName>
        <fullName evidence="6">EKC/KEOPS complex subunit BUD32</fullName>
        <ecNumber evidence="4">2.7.11.1</ecNumber>
    </recommendedName>
    <alternativeName>
        <fullName evidence="13 14">Atypical Serine/threonine protein kinase BUD32</fullName>
    </alternativeName>
    <alternativeName>
        <fullName evidence="5">EKC/KEOPS complex subunit bud32</fullName>
    </alternativeName>
</protein>
<keyword evidence="11" id="KW-0067">ATP-binding</keyword>
<feature type="compositionally biased region" description="Polar residues" evidence="17">
    <location>
        <begin position="1"/>
        <end position="18"/>
    </location>
</feature>
<dbReference type="InterPro" id="IPR000719">
    <property type="entry name" value="Prot_kinase_dom"/>
</dbReference>
<evidence type="ECO:0000256" key="14">
    <source>
        <dbReference type="ARBA" id="ARBA00033194"/>
    </source>
</evidence>
<evidence type="ECO:0000313" key="19">
    <source>
        <dbReference type="EMBL" id="PGH21432.1"/>
    </source>
</evidence>
<dbReference type="STRING" id="1447883.A0A2B7YKR1"/>
<evidence type="ECO:0000256" key="13">
    <source>
        <dbReference type="ARBA" id="ARBA00030980"/>
    </source>
</evidence>
<name>A0A2B7YKR1_POLH7</name>
<gene>
    <name evidence="19" type="ORF">AJ80_03223</name>
</gene>
<dbReference type="OrthoDB" id="5979581at2759"/>
<dbReference type="GO" id="GO:0000245">
    <property type="term" value="P:spliceosomal complex assembly"/>
    <property type="evidence" value="ECO:0007669"/>
    <property type="project" value="TreeGrafter"/>
</dbReference>
<evidence type="ECO:0000256" key="10">
    <source>
        <dbReference type="ARBA" id="ARBA00022777"/>
    </source>
</evidence>
<comment type="catalytic activity">
    <reaction evidence="15">
        <text>L-threonyl-[protein] + ATP = O-phospho-L-threonyl-[protein] + ADP + H(+)</text>
        <dbReference type="Rhea" id="RHEA:46608"/>
        <dbReference type="Rhea" id="RHEA-COMP:11060"/>
        <dbReference type="Rhea" id="RHEA-COMP:11605"/>
        <dbReference type="ChEBI" id="CHEBI:15378"/>
        <dbReference type="ChEBI" id="CHEBI:30013"/>
        <dbReference type="ChEBI" id="CHEBI:30616"/>
        <dbReference type="ChEBI" id="CHEBI:61977"/>
        <dbReference type="ChEBI" id="CHEBI:456216"/>
        <dbReference type="EC" id="2.7.11.1"/>
    </reaction>
</comment>
<dbReference type="PROSITE" id="PS50011">
    <property type="entry name" value="PROTEIN_KINASE_DOM"/>
    <property type="match status" value="1"/>
</dbReference>
<dbReference type="InterPro" id="IPR051334">
    <property type="entry name" value="SRPK"/>
</dbReference>
<evidence type="ECO:0000256" key="1">
    <source>
        <dbReference type="ARBA" id="ARBA00003747"/>
    </source>
</evidence>
<keyword evidence="8" id="KW-0808">Transferase</keyword>
<evidence type="ECO:0000256" key="9">
    <source>
        <dbReference type="ARBA" id="ARBA00022741"/>
    </source>
</evidence>
<comment type="subunit">
    <text evidence="3">Component of the EKC/KEOPS complex composed of at least BUD32, CGI121, GON7, KAE1 and PCC1; the whole complex dimerizes.</text>
</comment>
<comment type="subcellular location">
    <subcellularLocation>
        <location evidence="2">Chromosome</location>
        <location evidence="2">Telomere</location>
    </subcellularLocation>
</comment>
<comment type="caution">
    <text evidence="19">The sequence shown here is derived from an EMBL/GenBank/DDBJ whole genome shotgun (WGS) entry which is preliminary data.</text>
</comment>
<dbReference type="Proteomes" id="UP000224634">
    <property type="component" value="Unassembled WGS sequence"/>
</dbReference>
<evidence type="ECO:0000256" key="5">
    <source>
        <dbReference type="ARBA" id="ARBA00013948"/>
    </source>
</evidence>
<keyword evidence="20" id="KW-1185">Reference proteome</keyword>
<dbReference type="PANTHER" id="PTHR47634:SF9">
    <property type="entry name" value="PROTEIN KINASE DOMAIN-CONTAINING PROTEIN-RELATED"/>
    <property type="match status" value="1"/>
</dbReference>
<dbReference type="GO" id="GO:0005634">
    <property type="term" value="C:nucleus"/>
    <property type="evidence" value="ECO:0007669"/>
    <property type="project" value="TreeGrafter"/>
</dbReference>
<accession>A0A2B7YKR1</accession>
<evidence type="ECO:0000256" key="8">
    <source>
        <dbReference type="ARBA" id="ARBA00022679"/>
    </source>
</evidence>
<keyword evidence="9" id="KW-0547">Nucleotide-binding</keyword>
<dbReference type="GO" id="GO:0000781">
    <property type="term" value="C:chromosome, telomeric region"/>
    <property type="evidence" value="ECO:0007669"/>
    <property type="project" value="UniProtKB-SubCell"/>
</dbReference>
<dbReference type="GO" id="GO:0005524">
    <property type="term" value="F:ATP binding"/>
    <property type="evidence" value="ECO:0007669"/>
    <property type="project" value="UniProtKB-KW"/>
</dbReference>
<comment type="catalytic activity">
    <reaction evidence="16">
        <text>L-seryl-[protein] + ATP = O-phospho-L-seryl-[protein] + ADP + H(+)</text>
        <dbReference type="Rhea" id="RHEA:17989"/>
        <dbReference type="Rhea" id="RHEA-COMP:9863"/>
        <dbReference type="Rhea" id="RHEA-COMP:11604"/>
        <dbReference type="ChEBI" id="CHEBI:15378"/>
        <dbReference type="ChEBI" id="CHEBI:29999"/>
        <dbReference type="ChEBI" id="CHEBI:30616"/>
        <dbReference type="ChEBI" id="CHEBI:83421"/>
        <dbReference type="ChEBI" id="CHEBI:456216"/>
        <dbReference type="EC" id="2.7.11.1"/>
    </reaction>
</comment>
<evidence type="ECO:0000256" key="3">
    <source>
        <dbReference type="ARBA" id="ARBA00011534"/>
    </source>
</evidence>
<evidence type="ECO:0000256" key="17">
    <source>
        <dbReference type="SAM" id="MobiDB-lite"/>
    </source>
</evidence>
<comment type="function">
    <text evidence="1">Component of the EKC/KEOPS complex that is required for the formation of a threonylcarbamoyl group on adenosine at position 37 (t(6)A37) in tRNAs that read codons beginning with adenine. The complex is probably involved in the transfer of the threonylcarbamoyl moiety of threonylcarbamoyl-AMP (TC-AMP) to the N6 group of A37. BUD32 has ATPase activity in the context of the EKC/KEOPS complex and likely plays a supporting role to the catalytic subunit KAE1. The EKC/KEOPS complex also promotes both telomere uncapping and telomere elongation. The complex is required for efficient recruitment of transcriptional coactivators.</text>
</comment>
<dbReference type="Pfam" id="PF00069">
    <property type="entry name" value="Pkinase"/>
    <property type="match status" value="1"/>
</dbReference>
<evidence type="ECO:0000259" key="18">
    <source>
        <dbReference type="PROSITE" id="PS50011"/>
    </source>
</evidence>
<dbReference type="EC" id="2.7.11.1" evidence="4"/>